<feature type="domain" description="Beta-lactamase-related" evidence="2">
    <location>
        <begin position="99"/>
        <end position="395"/>
    </location>
</feature>
<gene>
    <name evidence="4" type="ORF">FLAG1_05018</name>
</gene>
<keyword evidence="5" id="KW-1185">Reference proteome</keyword>
<reference evidence="4 5" key="1">
    <citation type="submission" date="2015-04" db="EMBL/GenBank/DDBJ databases">
        <title>The draft genome sequence of Fusarium langsethiae, a T-2/HT-2 mycotoxin producer.</title>
        <authorList>
            <person name="Lysoe E."/>
            <person name="Divon H.H."/>
            <person name="Terzi V."/>
            <person name="Orru L."/>
            <person name="Lamontanara A."/>
            <person name="Kolseth A.-K."/>
            <person name="Frandsen R.J."/>
            <person name="Nielsen K."/>
            <person name="Thrane U."/>
        </authorList>
    </citation>
    <scope>NUCLEOTIDE SEQUENCE [LARGE SCALE GENOMIC DNA]</scope>
    <source>
        <strain evidence="4 5">Fl201059</strain>
    </source>
</reference>
<proteinExistence type="predicted"/>
<dbReference type="AlphaFoldDB" id="A0A0M9EY46"/>
<name>A0A0M9EY46_FUSLA</name>
<keyword evidence="1" id="KW-0732">Signal</keyword>
<dbReference type="InterPro" id="IPR001466">
    <property type="entry name" value="Beta-lactam-related"/>
</dbReference>
<evidence type="ECO:0000259" key="2">
    <source>
        <dbReference type="Pfam" id="PF00144"/>
    </source>
</evidence>
<evidence type="ECO:0000256" key="1">
    <source>
        <dbReference type="SAM" id="SignalP"/>
    </source>
</evidence>
<feature type="signal peptide" evidence="1">
    <location>
        <begin position="1"/>
        <end position="21"/>
    </location>
</feature>
<feature type="domain" description="Beta-lactamase-like ARB-00930-like C-terminal" evidence="3">
    <location>
        <begin position="427"/>
        <end position="579"/>
    </location>
</feature>
<dbReference type="InterPro" id="IPR058664">
    <property type="entry name" value="ARB_00930-like_C"/>
</dbReference>
<feature type="chain" id="PRO_5005835482" evidence="1">
    <location>
        <begin position="22"/>
        <end position="580"/>
    </location>
</feature>
<evidence type="ECO:0000259" key="3">
    <source>
        <dbReference type="Pfam" id="PF26335"/>
    </source>
</evidence>
<dbReference type="InterPro" id="IPR051478">
    <property type="entry name" value="Beta-lactamase-like_AB/R"/>
</dbReference>
<accession>A0A0M9EY46</accession>
<sequence length="580" mass="63984">MKMRTLEQYLCLSLFMGTSLAARGGHCPPLGPVLPPPLHPSTHPSVKSAIKNVQDLFSSATSPLVNSSVAVAIKSANEDDYMFEFASTPPNVDPRGVDEVDSDTVFRMASLSKVFPVLALLKSHKVNFDDRVTKYLPELRALNKDARKNDAVWAVDWDEITVGALASHLGGIPADLATDVQPYGDWTKLGFPPADVSKNLNCSGLLGLPACTKKDFFDRFGERPPVYAPFEANTVYSNIGFALLGFIIEKVTGMPSGEYIKKNIWDPVGMKHTYEETPDDSLGFIAPGDEWWNATLGYGNPAGVYYSSLNDIMAFGDAVLSYKLLSPEQTRKWMKPATSTSSTGILVGEPWEIFRSNNVTKDGRLIEFYTKAGDITTYHSLMVLIPDYNLTISLFDAGPGEVGGGELQLWFSNIVQELLPAIEQAGKDEAEEKYAGTYSDAKTNSSLTLSVNDEPGFSITNWTVRGVDIASTYLSFGLPPTFPTPEGLVRFRLYPTSLKSGSESSWRMMWTQGTAEEVAEKDALFVWPEANCNTWASLDRIVYQLLSHDHFVFTETGDGSERRAEKLELMGYRVELKREA</sequence>
<dbReference type="Pfam" id="PF00144">
    <property type="entry name" value="Beta-lactamase"/>
    <property type="match status" value="1"/>
</dbReference>
<dbReference type="Proteomes" id="UP000037904">
    <property type="component" value="Unassembled WGS sequence"/>
</dbReference>
<dbReference type="OrthoDB" id="10250282at2759"/>
<dbReference type="EMBL" id="JXCE01000076">
    <property type="protein sequence ID" value="KPA42062.1"/>
    <property type="molecule type" value="Genomic_DNA"/>
</dbReference>
<dbReference type="PANTHER" id="PTHR22935">
    <property type="entry name" value="PENICILLIN-BINDING PROTEIN"/>
    <property type="match status" value="1"/>
</dbReference>
<dbReference type="PANTHER" id="PTHR22935:SF97">
    <property type="entry name" value="BETA-LACTAMASE-RELATED DOMAIN-CONTAINING PROTEIN"/>
    <property type="match status" value="1"/>
</dbReference>
<comment type="caution">
    <text evidence="4">The sequence shown here is derived from an EMBL/GenBank/DDBJ whole genome shotgun (WGS) entry which is preliminary data.</text>
</comment>
<protein>
    <submittedName>
        <fullName evidence="4">Beta-lactamase 2</fullName>
    </submittedName>
</protein>
<evidence type="ECO:0000313" key="4">
    <source>
        <dbReference type="EMBL" id="KPA42062.1"/>
    </source>
</evidence>
<dbReference type="SUPFAM" id="SSF56601">
    <property type="entry name" value="beta-lactamase/transpeptidase-like"/>
    <property type="match status" value="1"/>
</dbReference>
<dbReference type="InterPro" id="IPR012338">
    <property type="entry name" value="Beta-lactam/transpept-like"/>
</dbReference>
<organism evidence="4 5">
    <name type="scientific">Fusarium langsethiae</name>
    <dbReference type="NCBI Taxonomy" id="179993"/>
    <lineage>
        <taxon>Eukaryota</taxon>
        <taxon>Fungi</taxon>
        <taxon>Dikarya</taxon>
        <taxon>Ascomycota</taxon>
        <taxon>Pezizomycotina</taxon>
        <taxon>Sordariomycetes</taxon>
        <taxon>Hypocreomycetidae</taxon>
        <taxon>Hypocreales</taxon>
        <taxon>Nectriaceae</taxon>
        <taxon>Fusarium</taxon>
    </lineage>
</organism>
<dbReference type="Gene3D" id="3.40.710.10">
    <property type="entry name" value="DD-peptidase/beta-lactamase superfamily"/>
    <property type="match status" value="1"/>
</dbReference>
<evidence type="ECO:0000313" key="5">
    <source>
        <dbReference type="Proteomes" id="UP000037904"/>
    </source>
</evidence>
<dbReference type="Pfam" id="PF26335">
    <property type="entry name" value="ARB_00930_C"/>
    <property type="match status" value="1"/>
</dbReference>